<keyword evidence="2" id="KW-1185">Reference proteome</keyword>
<evidence type="ECO:0000313" key="2">
    <source>
        <dbReference type="Proteomes" id="UP001283361"/>
    </source>
</evidence>
<dbReference type="AlphaFoldDB" id="A0AAE1DA92"/>
<dbReference type="Proteomes" id="UP001283361">
    <property type="component" value="Unassembled WGS sequence"/>
</dbReference>
<proteinExistence type="predicted"/>
<dbReference type="EMBL" id="JAWDGP010004578">
    <property type="protein sequence ID" value="KAK3763259.1"/>
    <property type="molecule type" value="Genomic_DNA"/>
</dbReference>
<organism evidence="1 2">
    <name type="scientific">Elysia crispata</name>
    <name type="common">lettuce slug</name>
    <dbReference type="NCBI Taxonomy" id="231223"/>
    <lineage>
        <taxon>Eukaryota</taxon>
        <taxon>Metazoa</taxon>
        <taxon>Spiralia</taxon>
        <taxon>Lophotrochozoa</taxon>
        <taxon>Mollusca</taxon>
        <taxon>Gastropoda</taxon>
        <taxon>Heterobranchia</taxon>
        <taxon>Euthyneura</taxon>
        <taxon>Panpulmonata</taxon>
        <taxon>Sacoglossa</taxon>
        <taxon>Placobranchoidea</taxon>
        <taxon>Plakobranchidae</taxon>
        <taxon>Elysia</taxon>
    </lineage>
</organism>
<name>A0AAE1DA92_9GAST</name>
<comment type="caution">
    <text evidence="1">The sequence shown here is derived from an EMBL/GenBank/DDBJ whole genome shotgun (WGS) entry which is preliminary data.</text>
</comment>
<protein>
    <submittedName>
        <fullName evidence="1">Uncharacterized protein</fullName>
    </submittedName>
</protein>
<reference evidence="1" key="1">
    <citation type="journal article" date="2023" name="G3 (Bethesda)">
        <title>A reference genome for the long-term kleptoplast-retaining sea slug Elysia crispata morphotype clarki.</title>
        <authorList>
            <person name="Eastman K.E."/>
            <person name="Pendleton A.L."/>
            <person name="Shaikh M.A."/>
            <person name="Suttiyut T."/>
            <person name="Ogas R."/>
            <person name="Tomko P."/>
            <person name="Gavelis G."/>
            <person name="Widhalm J.R."/>
            <person name="Wisecaver J.H."/>
        </authorList>
    </citation>
    <scope>NUCLEOTIDE SEQUENCE</scope>
    <source>
        <strain evidence="1">ECLA1</strain>
    </source>
</reference>
<sequence>YKDHHCPTCPSSIKRKAIGQPASLVAPANIKTAQCCDAQ</sequence>
<gene>
    <name evidence="1" type="ORF">RRG08_028169</name>
</gene>
<accession>A0AAE1DA92</accession>
<feature type="non-terminal residue" evidence="1">
    <location>
        <position position="1"/>
    </location>
</feature>
<evidence type="ECO:0000313" key="1">
    <source>
        <dbReference type="EMBL" id="KAK3763259.1"/>
    </source>
</evidence>